<evidence type="ECO:0000259" key="1">
    <source>
        <dbReference type="Pfam" id="PF05267"/>
    </source>
</evidence>
<organism evidence="2 3">
    <name type="scientific">Culex quinquefasciatus</name>
    <name type="common">Southern house mosquito</name>
    <name type="synonym">Culex pungens</name>
    <dbReference type="NCBI Taxonomy" id="7176"/>
    <lineage>
        <taxon>Eukaryota</taxon>
        <taxon>Metazoa</taxon>
        <taxon>Ecdysozoa</taxon>
        <taxon>Arthropoda</taxon>
        <taxon>Hexapoda</taxon>
        <taxon>Insecta</taxon>
        <taxon>Pterygota</taxon>
        <taxon>Neoptera</taxon>
        <taxon>Endopterygota</taxon>
        <taxon>Diptera</taxon>
        <taxon>Nematocera</taxon>
        <taxon>Culicoidea</taxon>
        <taxon>Culicidae</taxon>
        <taxon>Culicinae</taxon>
        <taxon>Culicini</taxon>
        <taxon>Culex</taxon>
        <taxon>Culex</taxon>
    </lineage>
</organism>
<protein>
    <submittedName>
        <fullName evidence="2">DUF725 domain-containing protein</fullName>
    </submittedName>
</protein>
<dbReference type="OrthoDB" id="7765006at2759"/>
<dbReference type="Proteomes" id="UP000002320">
    <property type="component" value="Unassembled WGS sequence"/>
</dbReference>
<name>A0A1S4JJY3_CULQU</name>
<proteinExistence type="predicted"/>
<reference evidence="2" key="1">
    <citation type="submission" date="2020-05" db="UniProtKB">
        <authorList>
            <consortium name="EnsemblMetazoa"/>
        </authorList>
    </citation>
    <scope>IDENTIFICATION</scope>
    <source>
        <strain evidence="2">JHB</strain>
    </source>
</reference>
<evidence type="ECO:0000313" key="2">
    <source>
        <dbReference type="EnsemblMetazoa" id="CPIJ007056-PA"/>
    </source>
</evidence>
<dbReference type="InParanoid" id="A0A1S4JJY3"/>
<sequence>MKVLLLIATIVGALAVSTASASSVQNDLLYPQFNLVRDFHRDELVPQGETRDLLEHALKLINMIVDQAVKAIDKVQQEIERLFDDLLLQGEELLEFAKAEINRIIQKALEDLNLENLGLQECAEIVPQRVEEITKTAFDNLKKCFDDFAERVKISRENIKEHIAFLTGKVQQIQEVGQSCVDGNGNLIDQVKCLFDHVPETNAIVVEILSDVGQLLAETVKEAVSLLNDTRGCLLDVVKQAENEVQKLVQEVLECVQQQG</sequence>
<keyword evidence="3" id="KW-1185">Reference proteome</keyword>
<accession>A0A1S4JJY3</accession>
<dbReference type="VEuPathDB" id="VectorBase:CQUJHB001410"/>
<dbReference type="InterPro" id="IPR007931">
    <property type="entry name" value="TsetseEP"/>
</dbReference>
<feature type="domain" description="Protein TsetseEP" evidence="1">
    <location>
        <begin position="120"/>
        <end position="231"/>
    </location>
</feature>
<dbReference type="AlphaFoldDB" id="A0A1S4JJY3"/>
<dbReference type="VEuPathDB" id="VectorBase:CPIJ007056"/>
<evidence type="ECO:0000313" key="3">
    <source>
        <dbReference type="Proteomes" id="UP000002320"/>
    </source>
</evidence>
<dbReference type="EnsemblMetazoa" id="CPIJ007056-RA">
    <property type="protein sequence ID" value="CPIJ007056-PA"/>
    <property type="gene ID" value="CPIJ007056"/>
</dbReference>
<dbReference type="Pfam" id="PF05267">
    <property type="entry name" value="DUF725"/>
    <property type="match status" value="1"/>
</dbReference>